<proteinExistence type="predicted"/>
<name>A0A941BBF3_9ACTN</name>
<keyword evidence="4" id="KW-1185">Reference proteome</keyword>
<feature type="domain" description="DUF4140" evidence="2">
    <location>
        <begin position="15"/>
        <end position="114"/>
    </location>
</feature>
<dbReference type="RefSeq" id="WP_210892879.1">
    <property type="nucleotide sequence ID" value="NZ_JAGPYQ010000002.1"/>
</dbReference>
<feature type="domain" description="DUF4139" evidence="1">
    <location>
        <begin position="209"/>
        <end position="513"/>
    </location>
</feature>
<organism evidence="3 4">
    <name type="scientific">Streptomyces liliiviolaceus</name>
    <dbReference type="NCBI Taxonomy" id="2823109"/>
    <lineage>
        <taxon>Bacteria</taxon>
        <taxon>Bacillati</taxon>
        <taxon>Actinomycetota</taxon>
        <taxon>Actinomycetes</taxon>
        <taxon>Kitasatosporales</taxon>
        <taxon>Streptomycetaceae</taxon>
        <taxon>Streptomyces</taxon>
    </lineage>
</organism>
<evidence type="ECO:0000313" key="4">
    <source>
        <dbReference type="Proteomes" id="UP000677413"/>
    </source>
</evidence>
<dbReference type="PANTHER" id="PTHR31005:SF8">
    <property type="entry name" value="DUF4139 DOMAIN-CONTAINING PROTEIN"/>
    <property type="match status" value="1"/>
</dbReference>
<dbReference type="PANTHER" id="PTHR31005">
    <property type="entry name" value="DUF4139 DOMAIN-CONTAINING PROTEIN"/>
    <property type="match status" value="1"/>
</dbReference>
<comment type="caution">
    <text evidence="3">The sequence shown here is derived from an EMBL/GenBank/DDBJ whole genome shotgun (WGS) entry which is preliminary data.</text>
</comment>
<dbReference type="Proteomes" id="UP000677413">
    <property type="component" value="Unassembled WGS sequence"/>
</dbReference>
<reference evidence="3 4" key="1">
    <citation type="submission" date="2021-04" db="EMBL/GenBank/DDBJ databases">
        <authorList>
            <person name="Tang X."/>
            <person name="Zhou X."/>
            <person name="Chen X."/>
            <person name="Cernava T."/>
            <person name="Zhang C."/>
        </authorList>
    </citation>
    <scope>NUCLEOTIDE SEQUENCE [LARGE SCALE GENOMIC DNA]</scope>
    <source>
        <strain evidence="3 4">BH-SS-21</strain>
    </source>
</reference>
<protein>
    <submittedName>
        <fullName evidence="3">DUF4139 domain-containing protein</fullName>
    </submittedName>
</protein>
<dbReference type="Pfam" id="PF13598">
    <property type="entry name" value="DUF4139"/>
    <property type="match status" value="1"/>
</dbReference>
<evidence type="ECO:0000259" key="1">
    <source>
        <dbReference type="Pfam" id="PF13598"/>
    </source>
</evidence>
<dbReference type="AlphaFoldDB" id="A0A941BBF3"/>
<dbReference type="InterPro" id="IPR037291">
    <property type="entry name" value="DUF4139"/>
</dbReference>
<accession>A0A941BBF3</accession>
<dbReference type="InterPro" id="IPR025554">
    <property type="entry name" value="DUF4140"/>
</dbReference>
<dbReference type="EMBL" id="JAGPYQ010000002">
    <property type="protein sequence ID" value="MBQ0854891.1"/>
    <property type="molecule type" value="Genomic_DNA"/>
</dbReference>
<dbReference type="Pfam" id="PF13600">
    <property type="entry name" value="DUF4140"/>
    <property type="match status" value="1"/>
</dbReference>
<gene>
    <name evidence="3" type="ORF">J8N05_42780</name>
</gene>
<evidence type="ECO:0000259" key="2">
    <source>
        <dbReference type="Pfam" id="PF13600"/>
    </source>
</evidence>
<evidence type="ECO:0000313" key="3">
    <source>
        <dbReference type="EMBL" id="MBQ0854891.1"/>
    </source>
</evidence>
<sequence length="520" mass="56160">MSTDAQPIALPVTAVTCLEDRSLVERDAVLDLGPGVQRLRLGPVSALAVDRSLHAELTTDHPATVLDARIVRTWEPRGPRPSPDHDSALRRRVHLLEEEERDLGRVRDRLLVRLDLLERLAADLLREIGRSAGSGAVDGPRWTGELDRADTGRDTYGEQLRATDSRLAAVGVELREARHALHLAEGRPTELVAHVELTVEAETAGPVGLRLSHLLPCALWRPAYRAVLDGDRLTLETDAMVWQRTGEDWSDVRLTLSTARSAQATEPPRLGQDRLTLRDRSSAERRTVDVELREEEIGDLGPAPVLGLPGVDDAGETRVFRAPAPVSVPGDGRAHRVPLSAFTTAAGTEYACSPELSPLVTQVVRFDNRSGHALLAGPVDLVRGGGFVGRATLGFAAPGAPVELAFGSSDDFRVVRHSEESRTSAGLSQRTVVTRTVRLHLSHFAAPGDDDERAVVLRERVPVSEVSGVEVRVRGDVCSPAPDILDAEGIARWNVTVPPGGRRTVTLAYEISASGKVTGI</sequence>
<dbReference type="InterPro" id="IPR011935">
    <property type="entry name" value="CHP02231"/>
</dbReference>